<dbReference type="HOGENOM" id="CLU_154118_0_0_1"/>
<dbReference type="STRING" id="4537.A0A0E0MBC6"/>
<dbReference type="PANTHER" id="PTHR45755:SF3">
    <property type="entry name" value="METAL TOLERANCE PROTEIN C2"/>
    <property type="match status" value="1"/>
</dbReference>
<dbReference type="AlphaFoldDB" id="A0A0E0MBC6"/>
<keyword evidence="3" id="KW-1185">Reference proteome</keyword>
<dbReference type="GO" id="GO:0005385">
    <property type="term" value="F:zinc ion transmembrane transporter activity"/>
    <property type="evidence" value="ECO:0007669"/>
    <property type="project" value="InterPro"/>
</dbReference>
<reference evidence="2" key="1">
    <citation type="submission" date="2015-04" db="UniProtKB">
        <authorList>
            <consortium name="EnsemblPlants"/>
        </authorList>
    </citation>
    <scope>IDENTIFICATION</scope>
</reference>
<dbReference type="GO" id="GO:0005794">
    <property type="term" value="C:Golgi apparatus"/>
    <property type="evidence" value="ECO:0007669"/>
    <property type="project" value="TreeGrafter"/>
</dbReference>
<dbReference type="Proteomes" id="UP000026962">
    <property type="component" value="Chromosome 11"/>
</dbReference>
<organism evidence="2">
    <name type="scientific">Oryza punctata</name>
    <name type="common">Red rice</name>
    <dbReference type="NCBI Taxonomy" id="4537"/>
    <lineage>
        <taxon>Eukaryota</taxon>
        <taxon>Viridiplantae</taxon>
        <taxon>Streptophyta</taxon>
        <taxon>Embryophyta</taxon>
        <taxon>Tracheophyta</taxon>
        <taxon>Spermatophyta</taxon>
        <taxon>Magnoliopsida</taxon>
        <taxon>Liliopsida</taxon>
        <taxon>Poales</taxon>
        <taxon>Poaceae</taxon>
        <taxon>BOP clade</taxon>
        <taxon>Oryzoideae</taxon>
        <taxon>Oryzeae</taxon>
        <taxon>Oryzinae</taxon>
        <taxon>Oryza</taxon>
    </lineage>
</organism>
<evidence type="ECO:0000313" key="3">
    <source>
        <dbReference type="Proteomes" id="UP000026962"/>
    </source>
</evidence>
<dbReference type="EnsemblPlants" id="OPUNC11G00020.1">
    <property type="protein sequence ID" value="OPUNC11G00020.1"/>
    <property type="gene ID" value="OPUNC11G00020"/>
</dbReference>
<keyword evidence="1" id="KW-0813">Transport</keyword>
<protein>
    <submittedName>
        <fullName evidence="2">Uncharacterized protein</fullName>
    </submittedName>
</protein>
<proteinExistence type="predicted"/>
<dbReference type="OMA" id="RQISACK"/>
<evidence type="ECO:0000313" key="2">
    <source>
        <dbReference type="EnsemblPlants" id="OPUNC11G00020.1"/>
    </source>
</evidence>
<dbReference type="GO" id="GO:0006882">
    <property type="term" value="P:intracellular zinc ion homeostasis"/>
    <property type="evidence" value="ECO:0007669"/>
    <property type="project" value="InterPro"/>
</dbReference>
<sequence length="95" mass="10380">MLVLPLFKATGNILLQIVPGNVPPSALTKCFRQISACKDVSEVRQGRFWELVPGHAVGSLDIQVKNGGDCQSVLDYVHGLYQDLGIQDLTIQTDE</sequence>
<dbReference type="InterPro" id="IPR045316">
    <property type="entry name" value="Msc2-like"/>
</dbReference>
<evidence type="ECO:0000256" key="1">
    <source>
        <dbReference type="ARBA" id="ARBA00022448"/>
    </source>
</evidence>
<dbReference type="eggNOG" id="KOG1484">
    <property type="taxonomic scope" value="Eukaryota"/>
</dbReference>
<accession>A0A0E0MBC6</accession>
<reference evidence="2" key="2">
    <citation type="submission" date="2018-05" db="EMBL/GenBank/DDBJ databases">
        <title>OpunRS2 (Oryza punctata Reference Sequence Version 2).</title>
        <authorList>
            <person name="Zhang J."/>
            <person name="Kudrna D."/>
            <person name="Lee S."/>
            <person name="Talag J."/>
            <person name="Welchert J."/>
            <person name="Wing R.A."/>
        </authorList>
    </citation>
    <scope>NUCLEOTIDE SEQUENCE [LARGE SCALE GENOMIC DNA]</scope>
</reference>
<name>A0A0E0MBC6_ORYPU</name>
<dbReference type="PANTHER" id="PTHR45755">
    <property type="match status" value="1"/>
</dbReference>
<dbReference type="Gramene" id="OPUNC11G00020.1">
    <property type="protein sequence ID" value="OPUNC11G00020.1"/>
    <property type="gene ID" value="OPUNC11G00020"/>
</dbReference>